<evidence type="ECO:0000313" key="16">
    <source>
        <dbReference type="Proteomes" id="UP000323386"/>
    </source>
</evidence>
<dbReference type="GO" id="GO:0006886">
    <property type="term" value="P:intracellular protein transport"/>
    <property type="evidence" value="ECO:0007669"/>
    <property type="project" value="UniProtKB-UniRule"/>
</dbReference>
<gene>
    <name evidence="15" type="ORF">PSFLO_02487</name>
</gene>
<keyword evidence="16" id="KW-1185">Reference proteome</keyword>
<dbReference type="PANTHER" id="PTHR12701">
    <property type="entry name" value="BCR-ASSOCIATED PROTEIN, BAP"/>
    <property type="match status" value="1"/>
</dbReference>
<name>A0A5C3EZ12_9BASI</name>
<dbReference type="GO" id="GO:0070973">
    <property type="term" value="P:protein localization to endoplasmic reticulum exit site"/>
    <property type="evidence" value="ECO:0007669"/>
    <property type="project" value="UniProtKB-UniRule"/>
</dbReference>
<dbReference type="Proteomes" id="UP000323386">
    <property type="component" value="Unassembled WGS sequence"/>
</dbReference>
<evidence type="ECO:0000256" key="8">
    <source>
        <dbReference type="ARBA" id="ARBA00022989"/>
    </source>
</evidence>
<reference evidence="15 16" key="1">
    <citation type="submission" date="2018-03" db="EMBL/GenBank/DDBJ databases">
        <authorList>
            <person name="Guldener U."/>
        </authorList>
    </citation>
    <scope>NUCLEOTIDE SEQUENCE [LARGE SCALE GENOMIC DNA]</scope>
    <source>
        <strain evidence="15 16">DAOM196992</strain>
    </source>
</reference>
<evidence type="ECO:0000259" key="14">
    <source>
        <dbReference type="Pfam" id="PF18035"/>
    </source>
</evidence>
<organism evidence="15 16">
    <name type="scientific">Pseudozyma flocculosa</name>
    <dbReference type="NCBI Taxonomy" id="84751"/>
    <lineage>
        <taxon>Eukaryota</taxon>
        <taxon>Fungi</taxon>
        <taxon>Dikarya</taxon>
        <taxon>Basidiomycota</taxon>
        <taxon>Ustilaginomycotina</taxon>
        <taxon>Ustilaginomycetes</taxon>
        <taxon>Ustilaginales</taxon>
        <taxon>Ustilaginaceae</taxon>
        <taxon>Pseudozyma</taxon>
    </lineage>
</organism>
<dbReference type="Pfam" id="PF18035">
    <property type="entry name" value="Bap31_Bap29_C"/>
    <property type="match status" value="1"/>
</dbReference>
<dbReference type="InterPro" id="IPR008417">
    <property type="entry name" value="BAP29/BAP31"/>
</dbReference>
<feature type="domain" description="Bap31/Bap29 cytoplasmic coiled-coil" evidence="14">
    <location>
        <begin position="153"/>
        <end position="193"/>
    </location>
</feature>
<dbReference type="Pfam" id="PF05529">
    <property type="entry name" value="Bap31"/>
    <property type="match status" value="1"/>
</dbReference>
<dbReference type="EMBL" id="OOIP01000005">
    <property type="protein sequence ID" value="SPO37015.1"/>
    <property type="molecule type" value="Genomic_DNA"/>
</dbReference>
<feature type="transmembrane region" description="Helical" evidence="11">
    <location>
        <begin position="105"/>
        <end position="125"/>
    </location>
</feature>
<feature type="transmembrane region" description="Helical" evidence="11">
    <location>
        <begin position="7"/>
        <end position="29"/>
    </location>
</feature>
<keyword evidence="9" id="KW-0175">Coiled coil</keyword>
<accession>A0A5C3EZ12</accession>
<keyword evidence="4 11" id="KW-0812">Transmembrane</keyword>
<evidence type="ECO:0000256" key="5">
    <source>
        <dbReference type="ARBA" id="ARBA00022824"/>
    </source>
</evidence>
<keyword evidence="8 11" id="KW-1133">Transmembrane helix</keyword>
<keyword evidence="15" id="KW-0675">Receptor</keyword>
<sequence>MTLYYSIVFALLCFEMAMFMVLIVPLPFTWKRKLFHFLATNPIVAKVQYGLKITFIFVAVLFVDAVQRMYKVMTEGETAKDHRGVQDVRTETNYAARKFYSQRNMYLTGFTLFLSLILSRTYSLILDLINTQEELVALKKGGKASGASGSDIEKKYQTEIDTLKKQTKQQQEEYNRLSDELAKATGNVSTKKD</sequence>
<dbReference type="GO" id="GO:0006888">
    <property type="term" value="P:endoplasmic reticulum to Golgi vesicle-mediated transport"/>
    <property type="evidence" value="ECO:0007669"/>
    <property type="project" value="UniProtKB-UniRule"/>
</dbReference>
<feature type="domain" description="BAP29/BAP31 transmembrane" evidence="13">
    <location>
        <begin position="1"/>
        <end position="135"/>
    </location>
</feature>
<evidence type="ECO:0000256" key="12">
    <source>
        <dbReference type="SAM" id="MobiDB-lite"/>
    </source>
</evidence>
<evidence type="ECO:0000256" key="2">
    <source>
        <dbReference type="ARBA" id="ARBA00007956"/>
    </source>
</evidence>
<dbReference type="AlphaFoldDB" id="A0A5C3EZ12"/>
<proteinExistence type="inferred from homology"/>
<evidence type="ECO:0000256" key="9">
    <source>
        <dbReference type="ARBA" id="ARBA00023054"/>
    </source>
</evidence>
<dbReference type="OrthoDB" id="435607at2759"/>
<evidence type="ECO:0000256" key="6">
    <source>
        <dbReference type="ARBA" id="ARBA00022892"/>
    </source>
</evidence>
<evidence type="ECO:0000256" key="1">
    <source>
        <dbReference type="ARBA" id="ARBA00004477"/>
    </source>
</evidence>
<feature type="transmembrane region" description="Helical" evidence="11">
    <location>
        <begin position="49"/>
        <end position="66"/>
    </location>
</feature>
<keyword evidence="7 11" id="KW-0653">Protein transport</keyword>
<dbReference type="InterPro" id="IPR040463">
    <property type="entry name" value="BAP29/BAP31_N"/>
</dbReference>
<evidence type="ECO:0000256" key="3">
    <source>
        <dbReference type="ARBA" id="ARBA00022448"/>
    </source>
</evidence>
<comment type="function">
    <text evidence="11">May play a role in anterograde transport of membrane proteins from the endoplasmic reticulum to the Golgi.</text>
</comment>
<feature type="compositionally biased region" description="Basic and acidic residues" evidence="12">
    <location>
        <begin position="167"/>
        <end position="182"/>
    </location>
</feature>
<protein>
    <recommendedName>
        <fullName evidence="11">Endoplasmic reticulum transmembrane protein</fullName>
    </recommendedName>
</protein>
<comment type="subcellular location">
    <subcellularLocation>
        <location evidence="1 11">Endoplasmic reticulum membrane</location>
        <topology evidence="1 11">Multi-pass membrane protein</topology>
    </subcellularLocation>
</comment>
<evidence type="ECO:0000256" key="7">
    <source>
        <dbReference type="ARBA" id="ARBA00022927"/>
    </source>
</evidence>
<keyword evidence="3 11" id="KW-0813">Transport</keyword>
<evidence type="ECO:0000259" key="13">
    <source>
        <dbReference type="Pfam" id="PF05529"/>
    </source>
</evidence>
<dbReference type="GO" id="GO:0005789">
    <property type="term" value="C:endoplasmic reticulum membrane"/>
    <property type="evidence" value="ECO:0007669"/>
    <property type="project" value="UniProtKB-SubCell"/>
</dbReference>
<evidence type="ECO:0000256" key="11">
    <source>
        <dbReference type="RuleBase" id="RU367026"/>
    </source>
</evidence>
<feature type="region of interest" description="Disordered" evidence="12">
    <location>
        <begin position="167"/>
        <end position="193"/>
    </location>
</feature>
<evidence type="ECO:0000256" key="10">
    <source>
        <dbReference type="ARBA" id="ARBA00023136"/>
    </source>
</evidence>
<dbReference type="PANTHER" id="PTHR12701:SF20">
    <property type="entry name" value="ENDOPLASMIC RETICULUM TRANSMEMBRANE PROTEIN"/>
    <property type="match status" value="1"/>
</dbReference>
<keyword evidence="10 11" id="KW-0472">Membrane</keyword>
<comment type="similarity">
    <text evidence="2 11">Belongs to the BCAP29/BCAP31 family.</text>
</comment>
<keyword evidence="6 11" id="KW-0931">ER-Golgi transport</keyword>
<evidence type="ECO:0000313" key="15">
    <source>
        <dbReference type="EMBL" id="SPO37015.1"/>
    </source>
</evidence>
<evidence type="ECO:0000256" key="4">
    <source>
        <dbReference type="ARBA" id="ARBA00022692"/>
    </source>
</evidence>
<dbReference type="InterPro" id="IPR041672">
    <property type="entry name" value="Bap31/Bap29_C"/>
</dbReference>
<keyword evidence="5 11" id="KW-0256">Endoplasmic reticulum</keyword>